<feature type="transmembrane region" description="Helical" evidence="1">
    <location>
        <begin position="65"/>
        <end position="84"/>
    </location>
</feature>
<dbReference type="Proteomes" id="UP000267096">
    <property type="component" value="Unassembled WGS sequence"/>
</dbReference>
<reference evidence="4" key="1">
    <citation type="submission" date="2017-02" db="UniProtKB">
        <authorList>
            <consortium name="WormBaseParasite"/>
        </authorList>
    </citation>
    <scope>IDENTIFICATION</scope>
</reference>
<keyword evidence="1" id="KW-0812">Transmembrane</keyword>
<dbReference type="OrthoDB" id="5789289at2759"/>
<sequence>MNKQFYGVPIKEYFSNLASKRVDTEEDNPDYRCFKGKIHIYPLTKILFLISIGIWLLFMGVTFPWSVFVFWIPLVYFLITLYALRQRNALCMWPSIIHCVSCVLSLTNTQP</sequence>
<dbReference type="AlphaFoldDB" id="A0A0M3J5Z4"/>
<dbReference type="EMBL" id="UYRR01004036">
    <property type="protein sequence ID" value="VDK20688.1"/>
    <property type="molecule type" value="Genomic_DNA"/>
</dbReference>
<proteinExistence type="predicted"/>
<accession>A0A0M3J5Z4</accession>
<dbReference type="WBParaSite" id="ASIM_0000297801-mRNA-1">
    <property type="protein sequence ID" value="ASIM_0000297801-mRNA-1"/>
    <property type="gene ID" value="ASIM_0000297801"/>
</dbReference>
<evidence type="ECO:0000313" key="2">
    <source>
        <dbReference type="EMBL" id="VDK20688.1"/>
    </source>
</evidence>
<keyword evidence="1" id="KW-0472">Membrane</keyword>
<gene>
    <name evidence="2" type="ORF">ASIM_LOCUS2827</name>
</gene>
<keyword evidence="1" id="KW-1133">Transmembrane helix</keyword>
<evidence type="ECO:0000256" key="1">
    <source>
        <dbReference type="SAM" id="Phobius"/>
    </source>
</evidence>
<keyword evidence="3" id="KW-1185">Reference proteome</keyword>
<evidence type="ECO:0000313" key="4">
    <source>
        <dbReference type="WBParaSite" id="ASIM_0000297801-mRNA-1"/>
    </source>
</evidence>
<evidence type="ECO:0000313" key="3">
    <source>
        <dbReference type="Proteomes" id="UP000267096"/>
    </source>
</evidence>
<protein>
    <submittedName>
        <fullName evidence="4">Caveolin</fullName>
    </submittedName>
</protein>
<reference evidence="2 3" key="2">
    <citation type="submission" date="2018-11" db="EMBL/GenBank/DDBJ databases">
        <authorList>
            <consortium name="Pathogen Informatics"/>
        </authorList>
    </citation>
    <scope>NUCLEOTIDE SEQUENCE [LARGE SCALE GENOMIC DNA]</scope>
</reference>
<name>A0A0M3J5Z4_ANISI</name>
<organism evidence="4">
    <name type="scientific">Anisakis simplex</name>
    <name type="common">Herring worm</name>
    <dbReference type="NCBI Taxonomy" id="6269"/>
    <lineage>
        <taxon>Eukaryota</taxon>
        <taxon>Metazoa</taxon>
        <taxon>Ecdysozoa</taxon>
        <taxon>Nematoda</taxon>
        <taxon>Chromadorea</taxon>
        <taxon>Rhabditida</taxon>
        <taxon>Spirurina</taxon>
        <taxon>Ascaridomorpha</taxon>
        <taxon>Ascaridoidea</taxon>
        <taxon>Anisakidae</taxon>
        <taxon>Anisakis</taxon>
        <taxon>Anisakis simplex complex</taxon>
    </lineage>
</organism>
<feature type="transmembrane region" description="Helical" evidence="1">
    <location>
        <begin position="40"/>
        <end position="59"/>
    </location>
</feature>